<name>A0A1B2ICY8_9CAUD</name>
<evidence type="ECO:0000313" key="1">
    <source>
        <dbReference type="EMBL" id="ANZ49136.1"/>
    </source>
</evidence>
<proteinExistence type="predicted"/>
<dbReference type="OrthoDB" id="17737at10239"/>
<dbReference type="Proteomes" id="UP000203302">
    <property type="component" value="Segment"/>
</dbReference>
<evidence type="ECO:0000313" key="2">
    <source>
        <dbReference type="Proteomes" id="UP000203302"/>
    </source>
</evidence>
<dbReference type="EMBL" id="KX397368">
    <property type="protein sequence ID" value="ANZ49136.1"/>
    <property type="molecule type" value="Genomic_DNA"/>
</dbReference>
<dbReference type="RefSeq" id="YP_009293022.1">
    <property type="nucleotide sequence ID" value="NC_031127.1"/>
</dbReference>
<dbReference type="GeneID" id="29069176"/>
<protein>
    <submittedName>
        <fullName evidence="1">Uncharacterized protein</fullName>
    </submittedName>
</protein>
<organism evidence="1 2">
    <name type="scientific">Erwinia phage vB_EamM_Huxley</name>
    <dbReference type="NCBI Taxonomy" id="1883373"/>
    <lineage>
        <taxon>Viruses</taxon>
        <taxon>Duplodnaviria</taxon>
        <taxon>Heunggongvirae</taxon>
        <taxon>Uroviricota</taxon>
        <taxon>Caudoviricetes</taxon>
        <taxon>Chimalliviridae</taxon>
        <taxon>Machinavirus</taxon>
        <taxon>Machinavirus machina</taxon>
    </lineage>
</organism>
<gene>
    <name evidence="1" type="ORF">HUXLEY_54</name>
</gene>
<sequence length="110" mass="12646">MTLADFLVKVLRAYPGAESAAKALCQDPVINRAFHYYTITEHFTSCFIMQRGLTYFVTRTSSIRGTAAYELYSYELWNNNPAGNTDENPKVAYRLFSDKWHDWVTVPHNG</sequence>
<reference evidence="2" key="1">
    <citation type="submission" date="2016-06" db="EMBL/GenBank/DDBJ databases">
        <authorList>
            <person name="Berg J.A."/>
            <person name="Grossarth S.E."/>
            <person name="Jarvis T.M."/>
            <person name="Merrill B.D."/>
            <person name="Breakwell D.P."/>
            <person name="Hope S."/>
            <person name="Grose J.H."/>
        </authorList>
    </citation>
    <scope>NUCLEOTIDE SEQUENCE [LARGE SCALE GENOMIC DNA]</scope>
</reference>
<accession>A0A1B2ICY8</accession>
<dbReference type="KEGG" id="vg:29069176"/>